<reference evidence="9" key="1">
    <citation type="journal article" date="2012" name="Nat. Genet.">
        <title>Whole-genome sequence of Schistosoma haematobium.</title>
        <authorList>
            <person name="Young N.D."/>
            <person name="Jex A.R."/>
            <person name="Li B."/>
            <person name="Liu S."/>
            <person name="Yang L."/>
            <person name="Xiong Z."/>
            <person name="Li Y."/>
            <person name="Cantacessi C."/>
            <person name="Hall R.S."/>
            <person name="Xu X."/>
            <person name="Chen F."/>
            <person name="Wu X."/>
            <person name="Zerlotini A."/>
            <person name="Oliveira G."/>
            <person name="Hofmann A."/>
            <person name="Zhang G."/>
            <person name="Fang X."/>
            <person name="Kang Y."/>
            <person name="Campbell B.E."/>
            <person name="Loukas A."/>
            <person name="Ranganathan S."/>
            <person name="Rollinson D."/>
            <person name="Rinaldi G."/>
            <person name="Brindley P.J."/>
            <person name="Yang H."/>
            <person name="Wang J."/>
            <person name="Wang J."/>
            <person name="Gasser R.B."/>
        </authorList>
    </citation>
    <scope>NUCLEOTIDE SEQUENCE [LARGE SCALE GENOMIC DNA]</scope>
</reference>
<evidence type="ECO:0000313" key="9">
    <source>
        <dbReference type="EMBL" id="KGB38246.1"/>
    </source>
</evidence>
<dbReference type="GeneID" id="24594002"/>
<dbReference type="Proteomes" id="UP000471633">
    <property type="component" value="Unassembled WGS sequence"/>
</dbReference>
<gene>
    <name evidence="8" type="ORF">MS3_00006601</name>
    <name evidence="9" type="ORF">MS3_06625</name>
</gene>
<feature type="transmembrane region" description="Helical" evidence="7">
    <location>
        <begin position="228"/>
        <end position="249"/>
    </location>
</feature>
<comment type="similarity">
    <text evidence="6">Belongs to the Vang family.</text>
</comment>
<reference evidence="8" key="4">
    <citation type="journal article" date="2022" name="PLoS Pathog.">
        <title>Chromosome-level genome of Schistosoma haematobium underpins genome-wide explorations of molecular variation.</title>
        <authorList>
            <person name="Stroehlein A.J."/>
            <person name="Korhonen P.K."/>
            <person name="Lee V.V."/>
            <person name="Ralph S.A."/>
            <person name="Mentink-Kane M."/>
            <person name="You H."/>
            <person name="McManus D.P."/>
            <person name="Tchuente L.T."/>
            <person name="Stothard J.R."/>
            <person name="Kaur P."/>
            <person name="Dudchenko O."/>
            <person name="Aiden E.L."/>
            <person name="Yang B."/>
            <person name="Yang H."/>
            <person name="Emery A.M."/>
            <person name="Webster B.L."/>
            <person name="Brindley P.J."/>
            <person name="Rollinson D."/>
            <person name="Chang B.C.H."/>
            <person name="Gasser R.B."/>
            <person name="Young N.D."/>
        </authorList>
    </citation>
    <scope>NUCLEOTIDE SEQUENCE</scope>
</reference>
<dbReference type="EMBL" id="AMPZ03000004">
    <property type="protein sequence ID" value="KAH9585279.1"/>
    <property type="molecule type" value="Genomic_DNA"/>
</dbReference>
<feature type="transmembrane region" description="Helical" evidence="7">
    <location>
        <begin position="76"/>
        <end position="98"/>
    </location>
</feature>
<name>A0A095AUS2_SCHHA</name>
<accession>A0A095AUS2</accession>
<dbReference type="AlphaFoldDB" id="A0A095AUS2"/>
<dbReference type="EMBL" id="KL250994">
    <property type="protein sequence ID" value="KGB38246.1"/>
    <property type="molecule type" value="Genomic_DNA"/>
</dbReference>
<evidence type="ECO:0000256" key="6">
    <source>
        <dbReference type="ARBA" id="ARBA00025718"/>
    </source>
</evidence>
<evidence type="ECO:0000256" key="7">
    <source>
        <dbReference type="SAM" id="Phobius"/>
    </source>
</evidence>
<dbReference type="KEGG" id="shx:MS3_00006601"/>
<evidence type="ECO:0000313" key="10">
    <source>
        <dbReference type="Proteomes" id="UP000471633"/>
    </source>
</evidence>
<dbReference type="PANTHER" id="PTHR20886">
    <property type="entry name" value="VANG-LIKE PROTEIN"/>
    <property type="match status" value="1"/>
</dbReference>
<dbReference type="STRING" id="6185.A0A095AUS2"/>
<protein>
    <submittedName>
        <fullName evidence="9">Uncharacterized protein</fullName>
    </submittedName>
</protein>
<keyword evidence="3 7" id="KW-0812">Transmembrane</keyword>
<dbReference type="Pfam" id="PF06638">
    <property type="entry name" value="Strabismus"/>
    <property type="match status" value="2"/>
</dbReference>
<proteinExistence type="inferred from homology"/>
<evidence type="ECO:0000256" key="2">
    <source>
        <dbReference type="ARBA" id="ARBA00022475"/>
    </source>
</evidence>
<evidence type="ECO:0000256" key="1">
    <source>
        <dbReference type="ARBA" id="ARBA00004651"/>
    </source>
</evidence>
<dbReference type="RefSeq" id="XP_012798007.1">
    <property type="nucleotide sequence ID" value="XM_012942553.2"/>
</dbReference>
<keyword evidence="10" id="KW-1185">Reference proteome</keyword>
<reference evidence="8" key="2">
    <citation type="journal article" date="2019" name="Gigascience">
        <title>High-quality Schistosoma haematobium genome achieved by single-molecule and long-range sequencing.</title>
        <authorList>
            <person name="Stroehlein A.J."/>
            <person name="Korhonen P.K."/>
            <person name="Chong T.M."/>
            <person name="Lim Y.L."/>
            <person name="Chan K.G."/>
            <person name="Webster B."/>
            <person name="Rollinson D."/>
            <person name="Brindley P.J."/>
            <person name="Gasser R.B."/>
            <person name="Young N.D."/>
        </authorList>
    </citation>
    <scope>NUCLEOTIDE SEQUENCE</scope>
</reference>
<reference evidence="8" key="3">
    <citation type="submission" date="2021-06" db="EMBL/GenBank/DDBJ databases">
        <title>Chromosome-level genome assembly for S. haematobium.</title>
        <authorList>
            <person name="Stroehlein A.J."/>
        </authorList>
    </citation>
    <scope>NUCLEOTIDE SEQUENCE</scope>
</reference>
<evidence type="ECO:0000256" key="5">
    <source>
        <dbReference type="ARBA" id="ARBA00023136"/>
    </source>
</evidence>
<comment type="subcellular location">
    <subcellularLocation>
        <location evidence="1">Cell membrane</location>
        <topology evidence="1">Multi-pass membrane protein</topology>
    </subcellularLocation>
</comment>
<keyword evidence="2" id="KW-1003">Cell membrane</keyword>
<keyword evidence="4 7" id="KW-1133">Transmembrane helix</keyword>
<dbReference type="InterPro" id="IPR009539">
    <property type="entry name" value="VANGL"/>
</dbReference>
<evidence type="ECO:0000256" key="4">
    <source>
        <dbReference type="ARBA" id="ARBA00022989"/>
    </source>
</evidence>
<evidence type="ECO:0000256" key="3">
    <source>
        <dbReference type="ARBA" id="ARBA00022692"/>
    </source>
</evidence>
<organism evidence="9">
    <name type="scientific">Schistosoma haematobium</name>
    <name type="common">Blood fluke</name>
    <dbReference type="NCBI Taxonomy" id="6185"/>
    <lineage>
        <taxon>Eukaryota</taxon>
        <taxon>Metazoa</taxon>
        <taxon>Spiralia</taxon>
        <taxon>Lophotrochozoa</taxon>
        <taxon>Platyhelminthes</taxon>
        <taxon>Trematoda</taxon>
        <taxon>Digenea</taxon>
        <taxon>Strigeidida</taxon>
        <taxon>Schistosomatoidea</taxon>
        <taxon>Schistosomatidae</taxon>
        <taxon>Schistosoma</taxon>
    </lineage>
</organism>
<evidence type="ECO:0000313" key="8">
    <source>
        <dbReference type="EMBL" id="KAH9585279.1"/>
    </source>
</evidence>
<keyword evidence="5 7" id="KW-0472">Membrane</keyword>
<dbReference type="GO" id="GO:0005886">
    <property type="term" value="C:plasma membrane"/>
    <property type="evidence" value="ECO:0007669"/>
    <property type="project" value="UniProtKB-SubCell"/>
</dbReference>
<feature type="transmembrane region" description="Helical" evidence="7">
    <location>
        <begin position="155"/>
        <end position="174"/>
    </location>
</feature>
<sequence length="809" mass="94183">MLLLKRESFRNTSIFSVPMCSFVDTKKNYTECHKTLKQGKQFSKHFISEWSDNEEMYSDCYEQVTKQKCLYYVHKLLILLEILTVSITFLSPFLILTLPNIHPSWWFSLLSSSAPPSTPSISPRRVMHIRSKINANSVISRRMNTRAEVYYEVKIIEICTKLFLLSLCSGYIYATRFKELLFCMQNRKTFISYSRLTGYKRYKQSEMTKTVSSSVNLSWPQSKTKQSLAFNFFIDSITVIVTFSFWLIFLSHWKSDKNVMTFFSDSNEILSYKSNPCGYLQRTTQLTNPFGHRDHSGKNSCDEAKKVYIDQQLNKLKTIALDLSIDFVNVHLSIQLTAILLINFKTILDWLSCKYNVHVVRAQDGFSRNYKIGSVNLKSIANYIIKNALVDFKPYDPLIVRQKRNSRCNQSIYSDCIRNTINSTSSCKKLRNMAKSEYEEMKILKPKLTSSTQAKTYSHPTQFIKALHNNNPLRFRYNRNSTVSATAISGLTDNSISKTDLNGAESIVDNEYAEENSRKSCETFDFFKMPDIYELNVQAAKRLKSEISYLKYKRKCQIRLTTLINNLFNAVYTKSDFALNSVDSSSENQLEKSSEYVFQKLFGPVSKYLRLTKQHTYHTRGMILNRLRIYLQYNMSAESFLSIYFNPPNELFHLQCYHHQCDDKVNNPRNRNINQNYRYKICQNDTNLLKFAKTSSTERSGNNTLKQSGRNQIIKNEFNSNTKVFQTWKLRLCDPLINSSVYDGFRFELVRSNVRLFCVVKQFSMLQLVKANLPIWWSGITYEHNNIMLPPSTVETCIGSSENTAEIRL</sequence>
<dbReference type="CTD" id="24594002"/>